<sequence length="359" mass="40926">MLRTIFSRDDSGEVLNTIQSVVFALRPLTFGELGYTLAWMEEKVCFDQLPRREASRETRSRTEKEIRKSVRSSMGFLLATDTKVSITHHTAREFLFNKDNLSGLSNSETDLTTSWECFRYLHDALGDLERFRRGSIKGRHSRSQDSSLGRDYPVEEQIMTQSEVAPGAVAKWPYLRYAAESWFIHAQRSIKVSKDKFYNESTHNWLQHPFFGASDVIRRPWIELCGDPKMEALAGEQTPLHIAVCLGLMPLVQKIVSGFTKSNRSPLDLRTKLLSRAYKTLIAKERKEINKKNNSGNTPLHLAFQFDYPEIVQFLVDNGADPAIRNNDQLTASELGEALGRWNETVMVAPIKAPPGWRS</sequence>
<dbReference type="EMBL" id="NESQ01000003">
    <property type="protein sequence ID" value="PUU84189.1"/>
    <property type="molecule type" value="Genomic_DNA"/>
</dbReference>
<evidence type="ECO:0000313" key="5">
    <source>
        <dbReference type="Proteomes" id="UP000244722"/>
    </source>
</evidence>
<organism evidence="4 5">
    <name type="scientific">Tuber borchii</name>
    <name type="common">White truffle</name>
    <dbReference type="NCBI Taxonomy" id="42251"/>
    <lineage>
        <taxon>Eukaryota</taxon>
        <taxon>Fungi</taxon>
        <taxon>Dikarya</taxon>
        <taxon>Ascomycota</taxon>
        <taxon>Pezizomycotina</taxon>
        <taxon>Pezizomycetes</taxon>
        <taxon>Pezizales</taxon>
        <taxon>Tuberaceae</taxon>
        <taxon>Tuber</taxon>
    </lineage>
</organism>
<proteinExistence type="predicted"/>
<protein>
    <submittedName>
        <fullName evidence="4">Uncharacterized protein</fullName>
    </submittedName>
</protein>
<accession>A0A2T7A8Y4</accession>
<dbReference type="STRING" id="42251.A0A2T7A8Y4"/>
<dbReference type="GO" id="GO:0005634">
    <property type="term" value="C:nucleus"/>
    <property type="evidence" value="ECO:0007669"/>
    <property type="project" value="TreeGrafter"/>
</dbReference>
<dbReference type="PANTHER" id="PTHR24124">
    <property type="entry name" value="ANKYRIN REPEAT FAMILY A"/>
    <property type="match status" value="1"/>
</dbReference>
<keyword evidence="1" id="KW-0677">Repeat</keyword>
<evidence type="ECO:0000256" key="3">
    <source>
        <dbReference type="PROSITE-ProRule" id="PRU00023"/>
    </source>
</evidence>
<evidence type="ECO:0000256" key="1">
    <source>
        <dbReference type="ARBA" id="ARBA00022737"/>
    </source>
</evidence>
<dbReference type="PANTHER" id="PTHR24124:SF14">
    <property type="entry name" value="CHROMOSOME UNDETERMINED SCAFFOLD_25, WHOLE GENOME SHOTGUN SEQUENCE"/>
    <property type="match status" value="1"/>
</dbReference>
<evidence type="ECO:0000256" key="2">
    <source>
        <dbReference type="ARBA" id="ARBA00023043"/>
    </source>
</evidence>
<dbReference type="GO" id="GO:0010468">
    <property type="term" value="P:regulation of gene expression"/>
    <property type="evidence" value="ECO:0007669"/>
    <property type="project" value="TreeGrafter"/>
</dbReference>
<dbReference type="InterPro" id="IPR036770">
    <property type="entry name" value="Ankyrin_rpt-contain_sf"/>
</dbReference>
<dbReference type="PROSITE" id="PS50297">
    <property type="entry name" value="ANK_REP_REGION"/>
    <property type="match status" value="1"/>
</dbReference>
<comment type="caution">
    <text evidence="4">The sequence shown here is derived from an EMBL/GenBank/DDBJ whole genome shotgun (WGS) entry which is preliminary data.</text>
</comment>
<feature type="repeat" description="ANK" evidence="3">
    <location>
        <begin position="295"/>
        <end position="327"/>
    </location>
</feature>
<dbReference type="AlphaFoldDB" id="A0A2T7A8Y4"/>
<dbReference type="Pfam" id="PF12796">
    <property type="entry name" value="Ank_2"/>
    <property type="match status" value="1"/>
</dbReference>
<name>A0A2T7A8Y4_TUBBO</name>
<keyword evidence="2 3" id="KW-0040">ANK repeat</keyword>
<evidence type="ECO:0000313" key="4">
    <source>
        <dbReference type="EMBL" id="PUU84189.1"/>
    </source>
</evidence>
<dbReference type="SUPFAM" id="SSF48403">
    <property type="entry name" value="Ankyrin repeat"/>
    <property type="match status" value="1"/>
</dbReference>
<dbReference type="InterPro" id="IPR002110">
    <property type="entry name" value="Ankyrin_rpt"/>
</dbReference>
<reference evidence="4 5" key="1">
    <citation type="submission" date="2017-04" db="EMBL/GenBank/DDBJ databases">
        <title>Draft genome sequence of Tuber borchii Vittad., a whitish edible truffle.</title>
        <authorList>
            <consortium name="DOE Joint Genome Institute"/>
            <person name="Murat C."/>
            <person name="Kuo A."/>
            <person name="Barry K.W."/>
            <person name="Clum A."/>
            <person name="Dockter R.B."/>
            <person name="Fauchery L."/>
            <person name="Iotti M."/>
            <person name="Kohler A."/>
            <person name="Labutti K."/>
            <person name="Lindquist E.A."/>
            <person name="Lipzen A."/>
            <person name="Ohm R.A."/>
            <person name="Wang M."/>
            <person name="Grigoriev I.V."/>
            <person name="Zambonelli A."/>
            <person name="Martin F.M."/>
        </authorList>
    </citation>
    <scope>NUCLEOTIDE SEQUENCE [LARGE SCALE GENOMIC DNA]</scope>
    <source>
        <strain evidence="4 5">Tbo3840</strain>
    </source>
</reference>
<dbReference type="OrthoDB" id="426293at2759"/>
<keyword evidence="5" id="KW-1185">Reference proteome</keyword>
<gene>
    <name evidence="4" type="ORF">B9Z19DRAFT_1070805</name>
</gene>
<dbReference type="PROSITE" id="PS50088">
    <property type="entry name" value="ANK_REPEAT"/>
    <property type="match status" value="1"/>
</dbReference>
<dbReference type="SMART" id="SM00248">
    <property type="entry name" value="ANK"/>
    <property type="match status" value="2"/>
</dbReference>
<dbReference type="Gene3D" id="1.25.40.20">
    <property type="entry name" value="Ankyrin repeat-containing domain"/>
    <property type="match status" value="1"/>
</dbReference>
<dbReference type="Proteomes" id="UP000244722">
    <property type="component" value="Unassembled WGS sequence"/>
</dbReference>